<dbReference type="RefSeq" id="WP_124945869.1">
    <property type="nucleotide sequence ID" value="NZ_BHVT01000020.1"/>
</dbReference>
<name>A0A4R3YAS4_9PROT</name>
<dbReference type="PANTHER" id="PTHR32071">
    <property type="entry name" value="TRANSCRIPTIONAL REGULATORY PROTEIN"/>
    <property type="match status" value="1"/>
</dbReference>
<dbReference type="InterPro" id="IPR027417">
    <property type="entry name" value="P-loop_NTPase"/>
</dbReference>
<dbReference type="Pfam" id="PF25601">
    <property type="entry name" value="AAA_lid_14"/>
    <property type="match status" value="1"/>
</dbReference>
<dbReference type="InterPro" id="IPR025944">
    <property type="entry name" value="Sigma_54_int_dom_CS"/>
</dbReference>
<dbReference type="CDD" id="cd00009">
    <property type="entry name" value="AAA"/>
    <property type="match status" value="1"/>
</dbReference>
<evidence type="ECO:0000256" key="2">
    <source>
        <dbReference type="ARBA" id="ARBA00022840"/>
    </source>
</evidence>
<evidence type="ECO:0000256" key="3">
    <source>
        <dbReference type="ARBA" id="ARBA00023015"/>
    </source>
</evidence>
<keyword evidence="3" id="KW-0805">Transcription regulation</keyword>
<dbReference type="Gene3D" id="1.10.10.60">
    <property type="entry name" value="Homeodomain-like"/>
    <property type="match status" value="1"/>
</dbReference>
<keyword evidence="4" id="KW-0804">Transcription</keyword>
<dbReference type="PROSITE" id="PS00688">
    <property type="entry name" value="SIGMA54_INTERACT_3"/>
    <property type="match status" value="1"/>
</dbReference>
<dbReference type="OrthoDB" id="5288224at2"/>
<dbReference type="SMART" id="SM00382">
    <property type="entry name" value="AAA"/>
    <property type="match status" value="1"/>
</dbReference>
<keyword evidence="1" id="KW-0547">Nucleotide-binding</keyword>
<dbReference type="InterPro" id="IPR009057">
    <property type="entry name" value="Homeodomain-like_sf"/>
</dbReference>
<dbReference type="AlphaFoldDB" id="A0A4R3YAS4"/>
<comment type="caution">
    <text evidence="6">The sequence shown here is derived from an EMBL/GenBank/DDBJ whole genome shotgun (WGS) entry which is preliminary data.</text>
</comment>
<dbReference type="Proteomes" id="UP000295367">
    <property type="component" value="Unassembled WGS sequence"/>
</dbReference>
<evidence type="ECO:0000256" key="1">
    <source>
        <dbReference type="ARBA" id="ARBA00022741"/>
    </source>
</evidence>
<dbReference type="EMBL" id="SMCO01000003">
    <property type="protein sequence ID" value="TCV89107.1"/>
    <property type="molecule type" value="Genomic_DNA"/>
</dbReference>
<dbReference type="Pfam" id="PF14532">
    <property type="entry name" value="Sigma54_activ_2"/>
    <property type="match status" value="1"/>
</dbReference>
<protein>
    <submittedName>
        <fullName evidence="6">DNA-binding NtrC family response regulator</fullName>
    </submittedName>
</protein>
<dbReference type="SUPFAM" id="SSF46689">
    <property type="entry name" value="Homeodomain-like"/>
    <property type="match status" value="1"/>
</dbReference>
<reference evidence="6 7" key="1">
    <citation type="submission" date="2019-03" db="EMBL/GenBank/DDBJ databases">
        <title>Genomic Encyclopedia of Type Strains, Phase IV (KMG-IV): sequencing the most valuable type-strain genomes for metagenomic binning, comparative biology and taxonomic classification.</title>
        <authorList>
            <person name="Goeker M."/>
        </authorList>
    </citation>
    <scope>NUCLEOTIDE SEQUENCE [LARGE SCALE GENOMIC DNA]</scope>
    <source>
        <strain evidence="6 7">DSM 100309</strain>
    </source>
</reference>
<dbReference type="SUPFAM" id="SSF52540">
    <property type="entry name" value="P-loop containing nucleoside triphosphate hydrolases"/>
    <property type="match status" value="1"/>
</dbReference>
<dbReference type="GO" id="GO:0003677">
    <property type="term" value="F:DNA binding"/>
    <property type="evidence" value="ECO:0007669"/>
    <property type="project" value="UniProtKB-KW"/>
</dbReference>
<dbReference type="PROSITE" id="PS50045">
    <property type="entry name" value="SIGMA54_INTERACT_4"/>
    <property type="match status" value="1"/>
</dbReference>
<feature type="domain" description="Sigma-54 factor interaction" evidence="5">
    <location>
        <begin position="15"/>
        <end position="222"/>
    </location>
</feature>
<keyword evidence="7" id="KW-1185">Reference proteome</keyword>
<sequence length="320" mass="35660">MKTSHSINQENPIGMIGASPAFLEHVRLLSKISASKASIVIFGETGSGKEMAARAIHHLGNNGNIPFVSMNCGTISEEKLANYLFDKPKNAALFLDEIEALSTKGQISLLRYLQDQQSPDLPKSETIRIIAATSADLLKLVEAGTFRPDLLFRLQTFSVEIPPLRERHGDAELLAKHFIKQYSAKYDKPILSLHPDTLRYLSRHNWPGNIRELANFIHREFLIADGPTLRAGLPANQMNRRKGEDRRAGESYTGHDFNEAKAKAIENFEKSFLSRLLSGTHGNVTLAAKKAGKERRALGKLIKKHGIDKRKYADSPQQNT</sequence>
<proteinExistence type="predicted"/>
<gene>
    <name evidence="6" type="ORF">EDC63_103179</name>
</gene>
<accession>A0A4R3YAS4</accession>
<evidence type="ECO:0000259" key="5">
    <source>
        <dbReference type="PROSITE" id="PS50045"/>
    </source>
</evidence>
<dbReference type="InterPro" id="IPR002078">
    <property type="entry name" value="Sigma_54_int"/>
</dbReference>
<organism evidence="6 7">
    <name type="scientific">Sulfurirhabdus autotrophica</name>
    <dbReference type="NCBI Taxonomy" id="1706046"/>
    <lineage>
        <taxon>Bacteria</taxon>
        <taxon>Pseudomonadati</taxon>
        <taxon>Pseudomonadota</taxon>
        <taxon>Betaproteobacteria</taxon>
        <taxon>Nitrosomonadales</taxon>
        <taxon>Sulfuricellaceae</taxon>
        <taxon>Sulfurirhabdus</taxon>
    </lineage>
</organism>
<evidence type="ECO:0000313" key="6">
    <source>
        <dbReference type="EMBL" id="TCV89107.1"/>
    </source>
</evidence>
<dbReference type="GO" id="GO:0005524">
    <property type="term" value="F:ATP binding"/>
    <property type="evidence" value="ECO:0007669"/>
    <property type="project" value="UniProtKB-KW"/>
</dbReference>
<dbReference type="GO" id="GO:0006355">
    <property type="term" value="P:regulation of DNA-templated transcription"/>
    <property type="evidence" value="ECO:0007669"/>
    <property type="project" value="InterPro"/>
</dbReference>
<dbReference type="InterPro" id="IPR003593">
    <property type="entry name" value="AAA+_ATPase"/>
</dbReference>
<dbReference type="Gene3D" id="3.40.50.300">
    <property type="entry name" value="P-loop containing nucleotide triphosphate hydrolases"/>
    <property type="match status" value="1"/>
</dbReference>
<evidence type="ECO:0000313" key="7">
    <source>
        <dbReference type="Proteomes" id="UP000295367"/>
    </source>
</evidence>
<keyword evidence="6" id="KW-0238">DNA-binding</keyword>
<evidence type="ECO:0000256" key="4">
    <source>
        <dbReference type="ARBA" id="ARBA00023163"/>
    </source>
</evidence>
<keyword evidence="2" id="KW-0067">ATP-binding</keyword>
<dbReference type="InterPro" id="IPR058031">
    <property type="entry name" value="AAA_lid_NorR"/>
</dbReference>
<dbReference type="Gene3D" id="1.10.8.60">
    <property type="match status" value="1"/>
</dbReference>